<proteinExistence type="predicted"/>
<dbReference type="AlphaFoldDB" id="A0A392NJU5"/>
<comment type="caution">
    <text evidence="2">The sequence shown here is derived from an EMBL/GenBank/DDBJ whole genome shotgun (WGS) entry which is preliminary data.</text>
</comment>
<protein>
    <submittedName>
        <fullName evidence="2">Uncharacterized protein</fullName>
    </submittedName>
</protein>
<name>A0A392NJU5_9FABA</name>
<evidence type="ECO:0000313" key="3">
    <source>
        <dbReference type="Proteomes" id="UP000265520"/>
    </source>
</evidence>
<dbReference type="EMBL" id="LXQA010040112">
    <property type="protein sequence ID" value="MCH99365.1"/>
    <property type="molecule type" value="Genomic_DNA"/>
</dbReference>
<accession>A0A392NJU5</accession>
<reference evidence="2 3" key="1">
    <citation type="journal article" date="2018" name="Front. Plant Sci.">
        <title>Red Clover (Trifolium pratense) and Zigzag Clover (T. medium) - A Picture of Genomic Similarities and Differences.</title>
        <authorList>
            <person name="Dluhosova J."/>
            <person name="Istvanek J."/>
            <person name="Nedelnik J."/>
            <person name="Repkova J."/>
        </authorList>
    </citation>
    <scope>NUCLEOTIDE SEQUENCE [LARGE SCALE GENOMIC DNA]</scope>
    <source>
        <strain evidence="3">cv. 10/8</strain>
        <tissue evidence="2">Leaf</tissue>
    </source>
</reference>
<dbReference type="Proteomes" id="UP000265520">
    <property type="component" value="Unassembled WGS sequence"/>
</dbReference>
<keyword evidence="3" id="KW-1185">Reference proteome</keyword>
<sequence>MEKMERIQNGEDPNSPITYANPIFPMVGYYDRNLTVLGWRRAVHTGVEHSPHRRRARLNVEHNPHRRRAHSS</sequence>
<organism evidence="2 3">
    <name type="scientific">Trifolium medium</name>
    <dbReference type="NCBI Taxonomy" id="97028"/>
    <lineage>
        <taxon>Eukaryota</taxon>
        <taxon>Viridiplantae</taxon>
        <taxon>Streptophyta</taxon>
        <taxon>Embryophyta</taxon>
        <taxon>Tracheophyta</taxon>
        <taxon>Spermatophyta</taxon>
        <taxon>Magnoliopsida</taxon>
        <taxon>eudicotyledons</taxon>
        <taxon>Gunneridae</taxon>
        <taxon>Pentapetalae</taxon>
        <taxon>rosids</taxon>
        <taxon>fabids</taxon>
        <taxon>Fabales</taxon>
        <taxon>Fabaceae</taxon>
        <taxon>Papilionoideae</taxon>
        <taxon>50 kb inversion clade</taxon>
        <taxon>NPAAA clade</taxon>
        <taxon>Hologalegina</taxon>
        <taxon>IRL clade</taxon>
        <taxon>Trifolieae</taxon>
        <taxon>Trifolium</taxon>
    </lineage>
</organism>
<evidence type="ECO:0000313" key="2">
    <source>
        <dbReference type="EMBL" id="MCH99365.1"/>
    </source>
</evidence>
<evidence type="ECO:0000256" key="1">
    <source>
        <dbReference type="SAM" id="MobiDB-lite"/>
    </source>
</evidence>
<feature type="region of interest" description="Disordered" evidence="1">
    <location>
        <begin position="45"/>
        <end position="72"/>
    </location>
</feature>